<dbReference type="AlphaFoldDB" id="A0A1R3JII8"/>
<protein>
    <submittedName>
        <fullName evidence="1">Uncharacterized protein</fullName>
    </submittedName>
</protein>
<dbReference type="OrthoDB" id="10455862at2759"/>
<reference evidence="1 2" key="1">
    <citation type="submission" date="2013-09" db="EMBL/GenBank/DDBJ databases">
        <title>Corchorus capsularis genome sequencing.</title>
        <authorList>
            <person name="Alam M."/>
            <person name="Haque M.S."/>
            <person name="Islam M.S."/>
            <person name="Emdad E.M."/>
            <person name="Islam M.M."/>
            <person name="Ahmed B."/>
            <person name="Halim A."/>
            <person name="Hossen Q.M.M."/>
            <person name="Hossain M.Z."/>
            <person name="Ahmed R."/>
            <person name="Khan M.M."/>
            <person name="Islam R."/>
            <person name="Rashid M.M."/>
            <person name="Khan S.A."/>
            <person name="Rahman M.S."/>
            <person name="Alam M."/>
        </authorList>
    </citation>
    <scope>NUCLEOTIDE SEQUENCE [LARGE SCALE GENOMIC DNA]</scope>
    <source>
        <strain evidence="2">cv. CVL-1</strain>
        <tissue evidence="1">Whole seedling</tissue>
    </source>
</reference>
<dbReference type="Gramene" id="OMO94610">
    <property type="protein sequence ID" value="OMO94610"/>
    <property type="gene ID" value="CCACVL1_05906"/>
</dbReference>
<dbReference type="Gene3D" id="6.10.250.1620">
    <property type="match status" value="1"/>
</dbReference>
<gene>
    <name evidence="1" type="ORF">CCACVL1_05906</name>
</gene>
<sequence>MVRFIRQEVEENAHQISVSAEEDMIPQKLEVIVVQDYSGVSYRENKE</sequence>
<name>A0A1R3JII8_COCAP</name>
<organism evidence="1 2">
    <name type="scientific">Corchorus capsularis</name>
    <name type="common">Jute</name>
    <dbReference type="NCBI Taxonomy" id="210143"/>
    <lineage>
        <taxon>Eukaryota</taxon>
        <taxon>Viridiplantae</taxon>
        <taxon>Streptophyta</taxon>
        <taxon>Embryophyta</taxon>
        <taxon>Tracheophyta</taxon>
        <taxon>Spermatophyta</taxon>
        <taxon>Magnoliopsida</taxon>
        <taxon>eudicotyledons</taxon>
        <taxon>Gunneridae</taxon>
        <taxon>Pentapetalae</taxon>
        <taxon>rosids</taxon>
        <taxon>malvids</taxon>
        <taxon>Malvales</taxon>
        <taxon>Malvaceae</taxon>
        <taxon>Grewioideae</taxon>
        <taxon>Apeibeae</taxon>
        <taxon>Corchorus</taxon>
    </lineage>
</organism>
<evidence type="ECO:0000313" key="1">
    <source>
        <dbReference type="EMBL" id="OMO94610.1"/>
    </source>
</evidence>
<dbReference type="Proteomes" id="UP000188268">
    <property type="component" value="Unassembled WGS sequence"/>
</dbReference>
<evidence type="ECO:0000313" key="2">
    <source>
        <dbReference type="Proteomes" id="UP000188268"/>
    </source>
</evidence>
<accession>A0A1R3JII8</accession>
<dbReference type="EMBL" id="AWWV01007806">
    <property type="protein sequence ID" value="OMO94610.1"/>
    <property type="molecule type" value="Genomic_DNA"/>
</dbReference>
<comment type="caution">
    <text evidence="1">The sequence shown here is derived from an EMBL/GenBank/DDBJ whole genome shotgun (WGS) entry which is preliminary data.</text>
</comment>
<keyword evidence="2" id="KW-1185">Reference proteome</keyword>
<proteinExistence type="predicted"/>